<dbReference type="GO" id="GO:0120147">
    <property type="term" value="F:formylglycine-generating oxidase activity"/>
    <property type="evidence" value="ECO:0007669"/>
    <property type="project" value="TreeGrafter"/>
</dbReference>
<evidence type="ECO:0000259" key="2">
    <source>
        <dbReference type="Pfam" id="PF03781"/>
    </source>
</evidence>
<feature type="domain" description="Sulfatase-modifying factor enzyme-like" evidence="2">
    <location>
        <begin position="140"/>
        <end position="397"/>
    </location>
</feature>
<dbReference type="Pfam" id="PF03781">
    <property type="entry name" value="FGE-sulfatase"/>
    <property type="match status" value="1"/>
</dbReference>
<dbReference type="EMBL" id="FUYB01000004">
    <property type="protein sequence ID" value="SKA74526.1"/>
    <property type="molecule type" value="Genomic_DNA"/>
</dbReference>
<evidence type="ECO:0000313" key="3">
    <source>
        <dbReference type="EMBL" id="SKA74526.1"/>
    </source>
</evidence>
<keyword evidence="1" id="KW-1133">Transmembrane helix</keyword>
<dbReference type="InterPro" id="IPR016187">
    <property type="entry name" value="CTDL_fold"/>
</dbReference>
<proteinExistence type="predicted"/>
<dbReference type="Proteomes" id="UP000190460">
    <property type="component" value="Unassembled WGS sequence"/>
</dbReference>
<dbReference type="SUPFAM" id="SSF56436">
    <property type="entry name" value="C-type lectin-like"/>
    <property type="match status" value="1"/>
</dbReference>
<accession>A0A1T4WB52</accession>
<dbReference type="PANTHER" id="PTHR23150:SF35">
    <property type="entry name" value="BLL6746 PROTEIN"/>
    <property type="match status" value="1"/>
</dbReference>
<dbReference type="InterPro" id="IPR005532">
    <property type="entry name" value="SUMF_dom"/>
</dbReference>
<dbReference type="PANTHER" id="PTHR23150">
    <property type="entry name" value="SULFATASE MODIFYING FACTOR 1, 2"/>
    <property type="match status" value="1"/>
</dbReference>
<dbReference type="AlphaFoldDB" id="A0A1T4WB52"/>
<feature type="transmembrane region" description="Helical" evidence="1">
    <location>
        <begin position="83"/>
        <end position="105"/>
    </location>
</feature>
<sequence length="400" mass="44423">MAEHEHDPTDHTDQEAWDAVVSGRRLPVAGQPADEDAEAVRQVLLWRQARIQATVIQPEQAAAFYQQAERIRRERWRASSPKTLGLLVLVGMSLLSLGLGIGWWLSQSTATSVAVLPKPAAVTLPTLLPMHPSATSPSDLPDMLELPAGSFTMGCTAGWDDQLGGCRENEYPAHPVSVQAFAISRHEITVQQFTRFVEATQYVTTAEFQHQGCAIQDLAKSTVWVISAQHHWRNPSFSQQPIHPVVCVSWQDAQAYTQWLSKETGQRYRLPTEAEWEYAARGGKITAFYWGNQPDRHFANVSGVEGVDQWMHTAPVGQFAANPFGLHDMAGNVWEWTLDCWQSYQLTASTTNTCSQTAFRARRGGGWDNVPASTRSAARSPASLLDRSYVLGFRVVKDLP</sequence>
<organism evidence="3 4">
    <name type="scientific">Thiothrix eikelboomii</name>
    <dbReference type="NCBI Taxonomy" id="92487"/>
    <lineage>
        <taxon>Bacteria</taxon>
        <taxon>Pseudomonadati</taxon>
        <taxon>Pseudomonadota</taxon>
        <taxon>Gammaproteobacteria</taxon>
        <taxon>Thiotrichales</taxon>
        <taxon>Thiotrichaceae</taxon>
        <taxon>Thiothrix</taxon>
    </lineage>
</organism>
<dbReference type="STRING" id="92487.SAMN02745130_01416"/>
<dbReference type="RefSeq" id="WP_159448594.1">
    <property type="nucleotide sequence ID" value="NZ_FUYB01000004.1"/>
</dbReference>
<dbReference type="OrthoDB" id="9768004at2"/>
<keyword evidence="4" id="KW-1185">Reference proteome</keyword>
<evidence type="ECO:0000313" key="4">
    <source>
        <dbReference type="Proteomes" id="UP000190460"/>
    </source>
</evidence>
<keyword evidence="1" id="KW-0812">Transmembrane</keyword>
<dbReference type="InterPro" id="IPR051043">
    <property type="entry name" value="Sulfatase_Mod_Factor_Kinase"/>
</dbReference>
<gene>
    <name evidence="3" type="ORF">SAMN02745130_01416</name>
</gene>
<reference evidence="3 4" key="1">
    <citation type="submission" date="2017-02" db="EMBL/GenBank/DDBJ databases">
        <authorList>
            <person name="Peterson S.W."/>
        </authorList>
    </citation>
    <scope>NUCLEOTIDE SEQUENCE [LARGE SCALE GENOMIC DNA]</scope>
    <source>
        <strain evidence="3 4">ATCC 49788</strain>
    </source>
</reference>
<name>A0A1T4WB52_9GAMM</name>
<keyword evidence="1" id="KW-0472">Membrane</keyword>
<dbReference type="Gene3D" id="3.90.1580.10">
    <property type="entry name" value="paralog of FGE (formylglycine-generating enzyme)"/>
    <property type="match status" value="1"/>
</dbReference>
<protein>
    <submittedName>
        <fullName evidence="3">Formylglycine-generating enzyme, required for sulfatase activity, contains SUMF1/FGE domain</fullName>
    </submittedName>
</protein>
<dbReference type="InterPro" id="IPR042095">
    <property type="entry name" value="SUMF_sf"/>
</dbReference>
<evidence type="ECO:0000256" key="1">
    <source>
        <dbReference type="SAM" id="Phobius"/>
    </source>
</evidence>